<evidence type="ECO:0000313" key="1">
    <source>
        <dbReference type="EMBL" id="KAG0429935.1"/>
    </source>
</evidence>
<organism evidence="1 2">
    <name type="scientific">Ixodes persulcatus</name>
    <name type="common">Taiga tick</name>
    <dbReference type="NCBI Taxonomy" id="34615"/>
    <lineage>
        <taxon>Eukaryota</taxon>
        <taxon>Metazoa</taxon>
        <taxon>Ecdysozoa</taxon>
        <taxon>Arthropoda</taxon>
        <taxon>Chelicerata</taxon>
        <taxon>Arachnida</taxon>
        <taxon>Acari</taxon>
        <taxon>Parasitiformes</taxon>
        <taxon>Ixodida</taxon>
        <taxon>Ixodoidea</taxon>
        <taxon>Ixodidae</taxon>
        <taxon>Ixodinae</taxon>
        <taxon>Ixodes</taxon>
    </lineage>
</organism>
<sequence>SHLHWTPGFFSSGNGRRQEPGSLRTCGLSPASNNWLAAIGIGPCDIVLHLWRLLKAYSKPTSSGQRLHHRPFEVSLAPEGLLRMEPSATFSEFQRCGSESRNESRRVRTAGLLSKPAQNVSQRVRDVNGTCVCVRVVPSQAPQEVQCAALSSESIRVTWQPPPKDAIHGYLQGYRIWYAQLPASRERGREEKAVTGQETTLVDLRKYANYFIQVAAFTQRGLGTESEPVFCRTLEDVPDSPEDVKVLIVSATSLLVAWKPPVHRNGLITMYSIYAKTLDKRNATVKLVPTTKLEYNLTLVPRNARVEVWVTASSRVGEGPPSKIVAQTTSDQVPARIMDFDEVVRVAPGEDVHLACRFLGTAPVHWDWKHGETVLSKSDRTELGADGSLALRRIEAADAGNYTCNVRNKLATDRRHVALIVRVLEVHLKSESGEWQQRSLVGRNDTYHLDSLQCGTRYQLYAVAFLASGRREQSDLLATRTLGSPPVAPNKEDLVHVLNGTHVKVTPSAWRSGGCPLTRLSAEQRLQSLTDWTSVWNHTSSSSGALPQDLPDVLLGPLQPETWYVVRLMAANAAGVTWVKHDLVTLGAQAESGAKEGGKSAVASFLEDTTTLVSMASSGVVLLAGMVAVIGLVVYKRRRNGRAASAAASTGASRAAESRSSDLATATTTTTISTTGGGDRGVDRGGGADRDRGGDRGERTGAERTGGSASVPPVLPQKKNKDAARRNREQLSSAARSSPMRKSQSTVTSKTSSNAGSQQYRQQQQKNKQQSRPQTKQQVKPQAPRIHTSPTKKQFFDEEITPYATFQLSPTKGDHDIGRDDDGEEFRTFTIHHGEPPYMTKVVLAQPGQHEQYAANSHSLTSGSSNQDELLRAYEYARRHPGALASLSSGAMHYDAPDDGSHHTTESEGSTDPGIRQFTESPPRPNERRQAACITPGSGGGALSKENSSSCNSSSDSSISGGGVGLGRDGGTDEATPVNTPSQGSSSIPACFAVWDRAPLPGRPAGLVVRAGHLPQSKGSQQQQPLPPPPLPTKKGSVLSASTPAPTAASSAAAARSIKKGRGVPESKDRGSIGKVTQTLPTSFAVAGRVPFPKTGNDEAQPRGLSVVSRIRAGEWNEVPPGEGEGRALQERDPAPLYEQGTFRFTNRELKAEEVELSDPRPLSQPSGKGNHRNPHIIQQ</sequence>
<proteinExistence type="predicted"/>
<dbReference type="Proteomes" id="UP000805193">
    <property type="component" value="Unassembled WGS sequence"/>
</dbReference>
<feature type="non-terminal residue" evidence="1">
    <location>
        <position position="1"/>
    </location>
</feature>
<keyword evidence="2" id="KW-1185">Reference proteome</keyword>
<dbReference type="EMBL" id="JABSTQ010009368">
    <property type="protein sequence ID" value="KAG0429935.1"/>
    <property type="molecule type" value="Genomic_DNA"/>
</dbReference>
<name>A0AC60Q7U5_IXOPE</name>
<gene>
    <name evidence="1" type="ORF">HPB47_023144</name>
</gene>
<accession>A0AC60Q7U5</accession>
<reference evidence="1 2" key="1">
    <citation type="journal article" date="2020" name="Cell">
        <title>Large-Scale Comparative Analyses of Tick Genomes Elucidate Their Genetic Diversity and Vector Capacities.</title>
        <authorList>
            <consortium name="Tick Genome and Microbiome Consortium (TIGMIC)"/>
            <person name="Jia N."/>
            <person name="Wang J."/>
            <person name="Shi W."/>
            <person name="Du L."/>
            <person name="Sun Y."/>
            <person name="Zhan W."/>
            <person name="Jiang J.F."/>
            <person name="Wang Q."/>
            <person name="Zhang B."/>
            <person name="Ji P."/>
            <person name="Bell-Sakyi L."/>
            <person name="Cui X.M."/>
            <person name="Yuan T.T."/>
            <person name="Jiang B.G."/>
            <person name="Yang W.F."/>
            <person name="Lam T.T."/>
            <person name="Chang Q.C."/>
            <person name="Ding S.J."/>
            <person name="Wang X.J."/>
            <person name="Zhu J.G."/>
            <person name="Ruan X.D."/>
            <person name="Zhao L."/>
            <person name="Wei J.T."/>
            <person name="Ye R.Z."/>
            <person name="Que T.C."/>
            <person name="Du C.H."/>
            <person name="Zhou Y.H."/>
            <person name="Cheng J.X."/>
            <person name="Dai P.F."/>
            <person name="Guo W.B."/>
            <person name="Han X.H."/>
            <person name="Huang E.J."/>
            <person name="Li L.F."/>
            <person name="Wei W."/>
            <person name="Gao Y.C."/>
            <person name="Liu J.Z."/>
            <person name="Shao H.Z."/>
            <person name="Wang X."/>
            <person name="Wang C.C."/>
            <person name="Yang T.C."/>
            <person name="Huo Q.B."/>
            <person name="Li W."/>
            <person name="Chen H.Y."/>
            <person name="Chen S.E."/>
            <person name="Zhou L.G."/>
            <person name="Ni X.B."/>
            <person name="Tian J.H."/>
            <person name="Sheng Y."/>
            <person name="Liu T."/>
            <person name="Pan Y.S."/>
            <person name="Xia L.Y."/>
            <person name="Li J."/>
            <person name="Zhao F."/>
            <person name="Cao W.C."/>
        </authorList>
    </citation>
    <scope>NUCLEOTIDE SEQUENCE [LARGE SCALE GENOMIC DNA]</scope>
    <source>
        <strain evidence="1">Iper-2018</strain>
    </source>
</reference>
<protein>
    <submittedName>
        <fullName evidence="1">Uncharacterized protein</fullName>
    </submittedName>
</protein>
<evidence type="ECO:0000313" key="2">
    <source>
        <dbReference type="Proteomes" id="UP000805193"/>
    </source>
</evidence>
<comment type="caution">
    <text evidence="1">The sequence shown here is derived from an EMBL/GenBank/DDBJ whole genome shotgun (WGS) entry which is preliminary data.</text>
</comment>